<gene>
    <name evidence="2" type="ORF">F3Y22_tig00109948pilonHSYRG00008</name>
</gene>
<keyword evidence="1" id="KW-0812">Transmembrane</keyword>
<evidence type="ECO:0000313" key="2">
    <source>
        <dbReference type="EMBL" id="KAE8719522.1"/>
    </source>
</evidence>
<organism evidence="2 3">
    <name type="scientific">Hibiscus syriacus</name>
    <name type="common">Rose of Sharon</name>
    <dbReference type="NCBI Taxonomy" id="106335"/>
    <lineage>
        <taxon>Eukaryota</taxon>
        <taxon>Viridiplantae</taxon>
        <taxon>Streptophyta</taxon>
        <taxon>Embryophyta</taxon>
        <taxon>Tracheophyta</taxon>
        <taxon>Spermatophyta</taxon>
        <taxon>Magnoliopsida</taxon>
        <taxon>eudicotyledons</taxon>
        <taxon>Gunneridae</taxon>
        <taxon>Pentapetalae</taxon>
        <taxon>rosids</taxon>
        <taxon>malvids</taxon>
        <taxon>Malvales</taxon>
        <taxon>Malvaceae</taxon>
        <taxon>Malvoideae</taxon>
        <taxon>Hibiscus</taxon>
    </lineage>
</organism>
<feature type="transmembrane region" description="Helical" evidence="1">
    <location>
        <begin position="42"/>
        <end position="61"/>
    </location>
</feature>
<comment type="caution">
    <text evidence="2">The sequence shown here is derived from an EMBL/GenBank/DDBJ whole genome shotgun (WGS) entry which is preliminary data.</text>
</comment>
<keyword evidence="1" id="KW-0472">Membrane</keyword>
<dbReference type="Proteomes" id="UP000436088">
    <property type="component" value="Unassembled WGS sequence"/>
</dbReference>
<reference evidence="2" key="1">
    <citation type="submission" date="2019-09" db="EMBL/GenBank/DDBJ databases">
        <title>Draft genome information of white flower Hibiscus syriacus.</title>
        <authorList>
            <person name="Kim Y.-M."/>
        </authorList>
    </citation>
    <scope>NUCLEOTIDE SEQUENCE [LARGE SCALE GENOMIC DNA]</scope>
    <source>
        <strain evidence="2">YM2019G1</strain>
    </source>
</reference>
<protein>
    <submittedName>
        <fullName evidence="2">Thioredoxin Y1 isoform 1</fullName>
    </submittedName>
</protein>
<accession>A0A6A3BX04</accession>
<keyword evidence="3" id="KW-1185">Reference proteome</keyword>
<evidence type="ECO:0000256" key="1">
    <source>
        <dbReference type="SAM" id="Phobius"/>
    </source>
</evidence>
<keyword evidence="1" id="KW-1133">Transmembrane helix</keyword>
<dbReference type="EMBL" id="VEPZ02000785">
    <property type="protein sequence ID" value="KAE8719522.1"/>
    <property type="molecule type" value="Genomic_DNA"/>
</dbReference>
<dbReference type="AlphaFoldDB" id="A0A6A3BX04"/>
<evidence type="ECO:0000313" key="3">
    <source>
        <dbReference type="Proteomes" id="UP000436088"/>
    </source>
</evidence>
<proteinExistence type="predicted"/>
<sequence>MRIFATLTKPPLPDTGQWLLLALNEKLPEAVVEILRAHIIGLHHYLMLFIMLAFSVLFDYLKAPGLGLARPWCASSRYGIIPRHPHRWTQKYYVPYAADTDSIRQVIERDIAYVDTSNYTVDYRPDWGSMSFLIDFLRPTTSEGSLWKLTGGYSSALIWLLVVYSAQLKLTKLRKIQGRLLHAAKDSDLQYPPANNQPRWISTPNGELFYTDAGATLFYPISEGFASGRINEDEAKSLTHDEKRSHGIRFSCKGKSGGVDVEVMYPSYSQLWMMVSANPSPRRKYWLLSRILIPKSRMHTVNWSIVGEYLIDLCPLLTFEWPHWYLLLINKTILILIPKVEDSKHMKQIRPISLCCGIQGSSKGPDYPT</sequence>
<name>A0A6A3BX04_HIBSY</name>